<feature type="domain" description="NAC" evidence="7">
    <location>
        <begin position="22"/>
        <end position="172"/>
    </location>
</feature>
<protein>
    <recommendedName>
        <fullName evidence="7">NAC domain-containing protein</fullName>
    </recommendedName>
</protein>
<dbReference type="InterPro" id="IPR036093">
    <property type="entry name" value="NAC_dom_sf"/>
</dbReference>
<evidence type="ECO:0000256" key="3">
    <source>
        <dbReference type="ARBA" id="ARBA00023125"/>
    </source>
</evidence>
<reference evidence="8" key="1">
    <citation type="submission" date="2024-10" db="EMBL/GenBank/DDBJ databases">
        <authorList>
            <person name="Ryan C."/>
        </authorList>
    </citation>
    <scope>NUCLEOTIDE SEQUENCE [LARGE SCALE GENOMIC DNA]</scope>
</reference>
<feature type="compositionally biased region" description="Polar residues" evidence="6">
    <location>
        <begin position="305"/>
        <end position="325"/>
    </location>
</feature>
<keyword evidence="9" id="KW-1185">Reference proteome</keyword>
<sequence>MSEVSVINQAEVEDAGAGQLDLPPGFRFHPTDEEIITHYLTHKALDHRFVSGVIGEVDLNKIEPWDLPGRAKMGEKDWYFFCHKDRKYPTGTRTNRATETGYWKATGKDKEIFRGRGILVGMKKTLVFYRGRAPRGEKTGWVMHEFRLEGKLPHPLPRSAKDEWAVCKVFNKELAARAEPMAAAAAGAELERIGSLGFISELLDNADLPPLMDSSFGGEVDEVIDYKGVASTSGHAAVTGTTASYLPVKTEEHAPLQYHNHHLYHHQQQQPMFYSGQQYFSLPAVNSGDLTPAIRRYCKAEQVASGQTTSVLSPSRETGLSTDRNATGGCAEISSAVTPPPPHPFPHDHDDPLLYVADFWKH</sequence>
<proteinExistence type="predicted"/>
<dbReference type="GO" id="GO:0003677">
    <property type="term" value="F:DNA binding"/>
    <property type="evidence" value="ECO:0007669"/>
    <property type="project" value="UniProtKB-KW"/>
</dbReference>
<evidence type="ECO:0000313" key="9">
    <source>
        <dbReference type="Proteomes" id="UP001497457"/>
    </source>
</evidence>
<gene>
    <name evidence="8" type="ORF">URODEC1_LOCUS31763</name>
</gene>
<dbReference type="Pfam" id="PF02365">
    <property type="entry name" value="NAM"/>
    <property type="match status" value="1"/>
</dbReference>
<feature type="region of interest" description="Disordered" evidence="6">
    <location>
        <begin position="305"/>
        <end position="348"/>
    </location>
</feature>
<dbReference type="SUPFAM" id="SSF101941">
    <property type="entry name" value="NAC domain"/>
    <property type="match status" value="1"/>
</dbReference>
<evidence type="ECO:0000256" key="6">
    <source>
        <dbReference type="SAM" id="MobiDB-lite"/>
    </source>
</evidence>
<dbReference type="InterPro" id="IPR003441">
    <property type="entry name" value="NAC-dom"/>
</dbReference>
<dbReference type="PANTHER" id="PTHR31744:SF215">
    <property type="entry name" value="PROTEIN, PUTATIVE, EXPRESSED-RELATED"/>
    <property type="match status" value="1"/>
</dbReference>
<evidence type="ECO:0000256" key="4">
    <source>
        <dbReference type="ARBA" id="ARBA00023163"/>
    </source>
</evidence>
<dbReference type="PROSITE" id="PS51005">
    <property type="entry name" value="NAC"/>
    <property type="match status" value="1"/>
</dbReference>
<dbReference type="Gene3D" id="2.170.150.80">
    <property type="entry name" value="NAC domain"/>
    <property type="match status" value="1"/>
</dbReference>
<evidence type="ECO:0000259" key="7">
    <source>
        <dbReference type="PROSITE" id="PS51005"/>
    </source>
</evidence>
<dbReference type="PANTHER" id="PTHR31744">
    <property type="entry name" value="PROTEIN CUP-SHAPED COTYLEDON 2-RELATED"/>
    <property type="match status" value="1"/>
</dbReference>
<dbReference type="AlphaFoldDB" id="A0ABC8YAL6"/>
<dbReference type="GO" id="GO:0005634">
    <property type="term" value="C:nucleus"/>
    <property type="evidence" value="ECO:0007669"/>
    <property type="project" value="UniProtKB-SubCell"/>
</dbReference>
<dbReference type="Proteomes" id="UP001497457">
    <property type="component" value="Chromosome 16b"/>
</dbReference>
<organism evidence="8 9">
    <name type="scientific">Urochloa decumbens</name>
    <dbReference type="NCBI Taxonomy" id="240449"/>
    <lineage>
        <taxon>Eukaryota</taxon>
        <taxon>Viridiplantae</taxon>
        <taxon>Streptophyta</taxon>
        <taxon>Embryophyta</taxon>
        <taxon>Tracheophyta</taxon>
        <taxon>Spermatophyta</taxon>
        <taxon>Magnoliopsida</taxon>
        <taxon>Liliopsida</taxon>
        <taxon>Poales</taxon>
        <taxon>Poaceae</taxon>
        <taxon>PACMAD clade</taxon>
        <taxon>Panicoideae</taxon>
        <taxon>Panicodae</taxon>
        <taxon>Paniceae</taxon>
        <taxon>Melinidinae</taxon>
        <taxon>Urochloa</taxon>
    </lineage>
</organism>
<evidence type="ECO:0000313" key="8">
    <source>
        <dbReference type="EMBL" id="CAL4939197.1"/>
    </source>
</evidence>
<keyword evidence="5" id="KW-0539">Nucleus</keyword>
<dbReference type="FunFam" id="2.170.150.80:FF:000006">
    <property type="entry name" value="NAC domain-containing protein 100-like"/>
    <property type="match status" value="1"/>
</dbReference>
<comment type="subcellular location">
    <subcellularLocation>
        <location evidence="1">Nucleus</location>
    </subcellularLocation>
</comment>
<evidence type="ECO:0000256" key="2">
    <source>
        <dbReference type="ARBA" id="ARBA00023015"/>
    </source>
</evidence>
<accession>A0ABC8YAL6</accession>
<keyword evidence="4" id="KW-0804">Transcription</keyword>
<name>A0ABC8YAL6_9POAL</name>
<evidence type="ECO:0000256" key="1">
    <source>
        <dbReference type="ARBA" id="ARBA00004123"/>
    </source>
</evidence>
<evidence type="ECO:0000256" key="5">
    <source>
        <dbReference type="ARBA" id="ARBA00023242"/>
    </source>
</evidence>
<dbReference type="EMBL" id="OZ075126">
    <property type="protein sequence ID" value="CAL4939197.1"/>
    <property type="molecule type" value="Genomic_DNA"/>
</dbReference>
<keyword evidence="3" id="KW-0238">DNA-binding</keyword>
<keyword evidence="2" id="KW-0805">Transcription regulation</keyword>